<dbReference type="InterPro" id="IPR018695">
    <property type="entry name" value="DUF2194"/>
</dbReference>
<name>A0ABV1CXX6_9FIRM</name>
<reference evidence="2 3" key="1">
    <citation type="submission" date="2024-03" db="EMBL/GenBank/DDBJ databases">
        <title>Human intestinal bacterial collection.</title>
        <authorList>
            <person name="Pauvert C."/>
            <person name="Hitch T.C.A."/>
            <person name="Clavel T."/>
        </authorList>
    </citation>
    <scope>NUCLEOTIDE SEQUENCE [LARGE SCALE GENOMIC DNA]</scope>
    <source>
        <strain evidence="2 3">CLA-AA-H81</strain>
    </source>
</reference>
<gene>
    <name evidence="2" type="ORF">WMO23_09665</name>
</gene>
<keyword evidence="3" id="KW-1185">Reference proteome</keyword>
<accession>A0ABV1CXX6</accession>
<dbReference type="RefSeq" id="WP_020310731.1">
    <property type="nucleotide sequence ID" value="NZ_JBBMEU010000068.1"/>
</dbReference>
<protein>
    <submittedName>
        <fullName evidence="2">DUF2194 domain-containing protein</fullName>
    </submittedName>
</protein>
<keyword evidence="1" id="KW-1133">Transmembrane helix</keyword>
<feature type="transmembrane region" description="Helical" evidence="1">
    <location>
        <begin position="6"/>
        <end position="23"/>
    </location>
</feature>
<dbReference type="SUPFAM" id="SSF88713">
    <property type="entry name" value="Glycoside hydrolase/deacetylase"/>
    <property type="match status" value="1"/>
</dbReference>
<keyword evidence="1" id="KW-0812">Transmembrane</keyword>
<comment type="caution">
    <text evidence="2">The sequence shown here is derived from an EMBL/GenBank/DDBJ whole genome shotgun (WGS) entry which is preliminary data.</text>
</comment>
<dbReference type="CDD" id="cd10924">
    <property type="entry name" value="CE4_COG4878"/>
    <property type="match status" value="1"/>
</dbReference>
<evidence type="ECO:0000313" key="2">
    <source>
        <dbReference type="EMBL" id="MEQ2422991.1"/>
    </source>
</evidence>
<keyword evidence="1" id="KW-0472">Membrane</keyword>
<dbReference type="InterPro" id="IPR011330">
    <property type="entry name" value="Glyco_hydro/deAcase_b/a-brl"/>
</dbReference>
<organism evidence="2 3">
    <name type="scientific">Megasphaera intestinihominis</name>
    <dbReference type="NCBI Taxonomy" id="3133159"/>
    <lineage>
        <taxon>Bacteria</taxon>
        <taxon>Bacillati</taxon>
        <taxon>Bacillota</taxon>
        <taxon>Negativicutes</taxon>
        <taxon>Veillonellales</taxon>
        <taxon>Veillonellaceae</taxon>
        <taxon>Megasphaera</taxon>
    </lineage>
</organism>
<dbReference type="Proteomes" id="UP001433088">
    <property type="component" value="Unassembled WGS sequence"/>
</dbReference>
<dbReference type="Gene3D" id="3.20.20.370">
    <property type="entry name" value="Glycoside hydrolase/deacetylase"/>
    <property type="match status" value="1"/>
</dbReference>
<dbReference type="EMBL" id="JBBMEU010000068">
    <property type="protein sequence ID" value="MEQ2422991.1"/>
    <property type="molecule type" value="Genomic_DNA"/>
</dbReference>
<evidence type="ECO:0000313" key="3">
    <source>
        <dbReference type="Proteomes" id="UP001433088"/>
    </source>
</evidence>
<sequence length="616" mass="70801">MHRNDAFWIIVIVLFLGVFFQYNRMDGFLHLFSVANTAISSVQRSDEPWSQADTVTPDTYIVIYDPSSVESMFLRHETERMLKEKKMRFQSIRHDQPITMNMSTIRGIILSTGELEKIVSLPAVFSYVEQGGTAVVLTRLSQSPDKPIRPDILSKLGVSRWDSRSSSATAFGLTMNTDFLAGSKGIQVEGDYHYETIVDSLLLSDDAVVHVSDNSGSIPLIWQKNYGKGTFYIYNGSARSDKTNRGFLMSFLAHCGDDVIYPVVGCKLFYIDDFPSPIPEGYHEKIRSEYNMTTRDFYSRVWWPYMKDISKSEHLKYTGVIIESYGDQVKGPFKPVDEQEGRNALLTYGTDLLYMGGELGIHGYNHQPLVPPGYQNDEPDYVPWQNEDDMEEALTEINRYVHEAFPKYKFRAYVPPSNILSPQGREAILESLPDIRILSSLYDGSAEEEAYYQEFQREENGVYDIPRITAGYNPTGLDLYFECTVITSIGVFNHFVHPDELFYEESKDKTWHMMKEGLQEFLKQIDSRYGWLTAVTASESLPYFDSYFNLDYRVLRKPDELEIHCWNYTHEASFLLRSTKEVASSKDCHVQKIGDEMYFVKITGPEAHIYWKGSSL</sequence>
<proteinExistence type="predicted"/>
<evidence type="ECO:0000256" key="1">
    <source>
        <dbReference type="SAM" id="Phobius"/>
    </source>
</evidence>
<dbReference type="Pfam" id="PF09960">
    <property type="entry name" value="DUF2194"/>
    <property type="match status" value="1"/>
</dbReference>